<comment type="caution">
    <text evidence="2">The sequence shown here is derived from an EMBL/GenBank/DDBJ whole genome shotgun (WGS) entry which is preliminary data.</text>
</comment>
<keyword evidence="3" id="KW-1185">Reference proteome</keyword>
<keyword evidence="1" id="KW-0732">Signal</keyword>
<accession>A0ABS5KUM4</accession>
<feature type="signal peptide" evidence="1">
    <location>
        <begin position="1"/>
        <end position="23"/>
    </location>
</feature>
<evidence type="ECO:0000313" key="3">
    <source>
        <dbReference type="Proteomes" id="UP000730482"/>
    </source>
</evidence>
<proteinExistence type="predicted"/>
<dbReference type="Proteomes" id="UP000730482">
    <property type="component" value="Unassembled WGS sequence"/>
</dbReference>
<feature type="non-terminal residue" evidence="2">
    <location>
        <position position="279"/>
    </location>
</feature>
<gene>
    <name evidence="2" type="ORF">KGQ19_22830</name>
</gene>
<reference evidence="2 3" key="1">
    <citation type="submission" date="2020-02" db="EMBL/GenBank/DDBJ databases">
        <title>Acidophilic actinobacteria isolated from forest soil.</title>
        <authorList>
            <person name="Golinska P."/>
        </authorList>
    </citation>
    <scope>NUCLEOTIDE SEQUENCE [LARGE SCALE GENOMIC DNA]</scope>
    <source>
        <strain evidence="2 3">NL8</strain>
    </source>
</reference>
<evidence type="ECO:0008006" key="4">
    <source>
        <dbReference type="Google" id="ProtNLM"/>
    </source>
</evidence>
<sequence length="279" mass="27003">MTGLAVVGAGALGAGALAGTAVAAGAGPAATPPSAPQRQTVSGVAANGVQLSMSVPAQLPLDLPGQQLPEREVDVAVKDVGGQGYSGDVNVNLTSEGSGVSTVSLRLDHYDLASGAWETETIPADQGSFGVTDSVTVPAGGSQVLKLRLSPGTTAVDDVKVTASADGASVVAAIPVTGPAFQGSGMTASARVGTATVLTGTLTNPTDVGLQHVPVVLMLCPSGPTGCVAHASDVKVEVQGSGGAWHGVSVVDAAGSVPMHATVLPDLAVAAGGTAQFSV</sequence>
<protein>
    <recommendedName>
        <fullName evidence="4">Secreted protein</fullName>
    </recommendedName>
</protein>
<dbReference type="EMBL" id="JAAFYZ010000079">
    <property type="protein sequence ID" value="MBS2549704.1"/>
    <property type="molecule type" value="Genomic_DNA"/>
</dbReference>
<feature type="chain" id="PRO_5047408746" description="Secreted protein" evidence="1">
    <location>
        <begin position="24"/>
        <end position="279"/>
    </location>
</feature>
<name>A0ABS5KUM4_9ACTN</name>
<evidence type="ECO:0000256" key="1">
    <source>
        <dbReference type="SAM" id="SignalP"/>
    </source>
</evidence>
<evidence type="ECO:0000313" key="2">
    <source>
        <dbReference type="EMBL" id="MBS2549704.1"/>
    </source>
</evidence>
<dbReference type="RefSeq" id="WP_212011259.1">
    <property type="nucleotide sequence ID" value="NZ_JAAFYZ010000079.1"/>
</dbReference>
<organism evidence="2 3">
    <name type="scientific">Catenulispora pinistramenti</name>
    <dbReference type="NCBI Taxonomy" id="2705254"/>
    <lineage>
        <taxon>Bacteria</taxon>
        <taxon>Bacillati</taxon>
        <taxon>Actinomycetota</taxon>
        <taxon>Actinomycetes</taxon>
        <taxon>Catenulisporales</taxon>
        <taxon>Catenulisporaceae</taxon>
        <taxon>Catenulispora</taxon>
    </lineage>
</organism>